<gene>
    <name evidence="10" type="ORF">EVG20_g7147</name>
</gene>
<keyword evidence="6 8" id="KW-0472">Membrane</keyword>
<evidence type="ECO:0000256" key="3">
    <source>
        <dbReference type="ARBA" id="ARBA00022692"/>
    </source>
</evidence>
<feature type="transmembrane region" description="Helical" evidence="8">
    <location>
        <begin position="300"/>
        <end position="319"/>
    </location>
</feature>
<feature type="region of interest" description="Disordered" evidence="7">
    <location>
        <begin position="852"/>
        <end position="874"/>
    </location>
</feature>
<comment type="caution">
    <text evidence="10">The sequence shown here is derived from an EMBL/GenBank/DDBJ whole genome shotgun (WGS) entry which is preliminary data.</text>
</comment>
<evidence type="ECO:0000256" key="6">
    <source>
        <dbReference type="ARBA" id="ARBA00023136"/>
    </source>
</evidence>
<dbReference type="GO" id="GO:0004252">
    <property type="term" value="F:serine-type endopeptidase activity"/>
    <property type="evidence" value="ECO:0007669"/>
    <property type="project" value="InterPro"/>
</dbReference>
<evidence type="ECO:0000256" key="5">
    <source>
        <dbReference type="ARBA" id="ARBA00022989"/>
    </source>
</evidence>
<dbReference type="InterPro" id="IPR022764">
    <property type="entry name" value="Peptidase_S54_rhomboid_dom"/>
</dbReference>
<feature type="transmembrane region" description="Helical" evidence="8">
    <location>
        <begin position="331"/>
        <end position="356"/>
    </location>
</feature>
<feature type="transmembrane region" description="Helical" evidence="8">
    <location>
        <begin position="475"/>
        <end position="493"/>
    </location>
</feature>
<dbReference type="Gene3D" id="1.20.1540.10">
    <property type="entry name" value="Rhomboid-like"/>
    <property type="match status" value="2"/>
</dbReference>
<evidence type="ECO:0000256" key="2">
    <source>
        <dbReference type="ARBA" id="ARBA00009045"/>
    </source>
</evidence>
<comment type="similarity">
    <text evidence="2">Belongs to the peptidase S54 family.</text>
</comment>
<evidence type="ECO:0000259" key="9">
    <source>
        <dbReference type="Pfam" id="PF01694"/>
    </source>
</evidence>
<dbReference type="OrthoDB" id="10260614at2759"/>
<dbReference type="PANTHER" id="PTHR43731:SF14">
    <property type="entry name" value="PRESENILIN-ASSOCIATED RHOMBOID-LIKE PROTEIN, MITOCHONDRIAL"/>
    <property type="match status" value="1"/>
</dbReference>
<feature type="transmembrane region" description="Helical" evidence="8">
    <location>
        <begin position="1166"/>
        <end position="1192"/>
    </location>
</feature>
<protein>
    <recommendedName>
        <fullName evidence="9">Peptidase S54 rhomboid domain-containing protein</fullName>
    </recommendedName>
</protein>
<dbReference type="EMBL" id="SEOQ01000522">
    <property type="protein sequence ID" value="TFY61183.1"/>
    <property type="molecule type" value="Genomic_DNA"/>
</dbReference>
<proteinExistence type="inferred from homology"/>
<feature type="compositionally biased region" description="Polar residues" evidence="7">
    <location>
        <begin position="858"/>
        <end position="869"/>
    </location>
</feature>
<dbReference type="SUPFAM" id="SSF144091">
    <property type="entry name" value="Rhomboid-like"/>
    <property type="match status" value="2"/>
</dbReference>
<feature type="transmembrane region" description="Helical" evidence="8">
    <location>
        <begin position="970"/>
        <end position="988"/>
    </location>
</feature>
<feature type="transmembrane region" description="Helical" evidence="8">
    <location>
        <begin position="628"/>
        <end position="650"/>
    </location>
</feature>
<dbReference type="InterPro" id="IPR050925">
    <property type="entry name" value="Rhomboid_protease_S54"/>
</dbReference>
<dbReference type="PANTHER" id="PTHR43731">
    <property type="entry name" value="RHOMBOID PROTEASE"/>
    <property type="match status" value="1"/>
</dbReference>
<keyword evidence="3 8" id="KW-0812">Transmembrane</keyword>
<name>A0A4Y9YHJ5_9AGAM</name>
<keyword evidence="5 8" id="KW-1133">Transmembrane helix</keyword>
<feature type="transmembrane region" description="Helical" evidence="8">
    <location>
        <begin position="542"/>
        <end position="562"/>
    </location>
</feature>
<evidence type="ECO:0000313" key="10">
    <source>
        <dbReference type="EMBL" id="TFY61183.1"/>
    </source>
</evidence>
<evidence type="ECO:0000256" key="7">
    <source>
        <dbReference type="SAM" id="MobiDB-lite"/>
    </source>
</evidence>
<organism evidence="10 11">
    <name type="scientific">Dentipellis fragilis</name>
    <dbReference type="NCBI Taxonomy" id="205917"/>
    <lineage>
        <taxon>Eukaryota</taxon>
        <taxon>Fungi</taxon>
        <taxon>Dikarya</taxon>
        <taxon>Basidiomycota</taxon>
        <taxon>Agaricomycotina</taxon>
        <taxon>Agaricomycetes</taxon>
        <taxon>Russulales</taxon>
        <taxon>Hericiaceae</taxon>
        <taxon>Dentipellis</taxon>
    </lineage>
</organism>
<reference evidence="10 11" key="1">
    <citation type="submission" date="2019-02" db="EMBL/GenBank/DDBJ databases">
        <title>Genome sequencing of the rare red list fungi Dentipellis fragilis.</title>
        <authorList>
            <person name="Buettner E."/>
            <person name="Kellner H."/>
        </authorList>
    </citation>
    <scope>NUCLEOTIDE SEQUENCE [LARGE SCALE GENOMIC DNA]</scope>
    <source>
        <strain evidence="10 11">DSM 105465</strain>
    </source>
</reference>
<feature type="transmembrane region" description="Helical" evidence="8">
    <location>
        <begin position="785"/>
        <end position="808"/>
    </location>
</feature>
<dbReference type="GO" id="GO:0016020">
    <property type="term" value="C:membrane"/>
    <property type="evidence" value="ECO:0007669"/>
    <property type="project" value="UniProtKB-SubCell"/>
</dbReference>
<sequence>MAVQYWETSPSYEELRRRGHSQKALLLPVPLAKAPSFVDHLHMHPPNHLSLSILFIMCGYSITAGRTNEIIDRLKRARRDTSLPRETREFLADARRVHERYVYIRMEKTSKMPFPAHGVARVYGDLHQHCCLVGLADPAPAALHAGKVHTRPLERESVHDCDEPLQPRVVFPPPAQQRGIDNLFQNSVHMDAAGARPSRPPRTVCRIIPLLCILLDGPGTPAAGLFSAVASHHVATDLVLPRAMAQIMRNPLAKFTSAPLSKWASWAKTGASPAVSTSSSAGTIAGADATTYCSPAYPGFSLGASGLAYATLTLSALAFPNGEFTAPDGAVSYVIPGLGPFPLGYAAGGLVLLDCLGVLRGWRMFDHYIHLAGAVIGASYWVVGPGFWNGTATIDWQSQRRDMIWLARVRPSLSSRAHLHHTRSYSFAWRSWLPKLPQPLKNAVGQADSEALPKVRGARSNTTKSFTEYVKYPEIRYQIGTAIVASGLIYYIAARITNQETLATERLIADPAHSDLPKDVRQANKSQMRQDLVRRGEETLQYISFAPTFVRNVFAILYVIVAKKYLNAREGERASYWIIGINCAVWMAWQVPRFRPFMRAHLTHDPLSGKAYTMLTSMFRKLSSHASFLHLLSNSAALLGLSSVLSIWMVHTQDTASRLPQARELYHFFAFFISANLFSTLISHHIATRVVFPRIISQISQNPSAVYSTTPVSRWTSFARTSAGRNNFVGISSTKTSTASATSAAAGATASQAVPHILPSLGSSGATCAAFMLTALTYRTLDSNLIIPFVSLSFGVPMIYGVGGLMFLSYNGILRGWRLFDHGAHLGGAAFGMAYSLHGFKFWDWVRRHVGGEKPSERSSGSKSGNPNLRLNRHSTEPRARHLLTLDRGVAQQQRTMTCLTRLQSGFVRRAQRRHNRVFSFTSPRWLPRPPSLKIAETSHKAIPLFHEQVALSTPQKASKEHADLRSHGVVYQIGYALVLSAFIYQIAARQTNELTYKYEALAHDLTPDVRHALSKTNSRFVTELRVVNEVRLVAHLKDGAKLLGERISSAPKIVQDTVTNIYAFAANKYRHTLDGERATYWIVGINTAVWLIWQVPRFRPFMRTHFTHNPFSGKGYTMVTSMFSHASFFHLLFDSTMLIGLSQTVSGWMMLEQDRPGCLKQSREIYHFFAFFISANLFSTLVSHHAAVYLASSRAVNQISHNPLATAISVPLSKWISFARTNKNTTVATTADSSMPHILPSLGSSGANCAAYAISALKFRSNDMSSIFPMVKIPLPYGLEGLALLTYIGMVRGWSLFNHYAHAGGLAFGILYWMQGTELWDWTRRHVSGNKPGENVSSAS</sequence>
<comment type="subcellular location">
    <subcellularLocation>
        <location evidence="1">Membrane</location>
        <topology evidence="1">Multi-pass membrane protein</topology>
    </subcellularLocation>
</comment>
<keyword evidence="11" id="KW-1185">Reference proteome</keyword>
<dbReference type="Pfam" id="PF01694">
    <property type="entry name" value="Rhomboid"/>
    <property type="match status" value="1"/>
</dbReference>
<feature type="transmembrane region" description="Helical" evidence="8">
    <location>
        <begin position="1297"/>
        <end position="1315"/>
    </location>
</feature>
<dbReference type="GO" id="GO:0006465">
    <property type="term" value="P:signal peptide processing"/>
    <property type="evidence" value="ECO:0007669"/>
    <property type="project" value="TreeGrafter"/>
</dbReference>
<evidence type="ECO:0000256" key="1">
    <source>
        <dbReference type="ARBA" id="ARBA00004141"/>
    </source>
</evidence>
<evidence type="ECO:0000256" key="4">
    <source>
        <dbReference type="ARBA" id="ARBA00022801"/>
    </source>
</evidence>
<dbReference type="InterPro" id="IPR035952">
    <property type="entry name" value="Rhomboid-like_sf"/>
</dbReference>
<keyword evidence="4" id="KW-0378">Hydrolase</keyword>
<feature type="transmembrane region" description="Helical" evidence="8">
    <location>
        <begin position="1117"/>
        <end position="1146"/>
    </location>
</feature>
<feature type="transmembrane region" description="Helical" evidence="8">
    <location>
        <begin position="665"/>
        <end position="687"/>
    </location>
</feature>
<feature type="domain" description="Peptidase S54 rhomboid" evidence="9">
    <location>
        <begin position="1115"/>
        <end position="1313"/>
    </location>
</feature>
<dbReference type="STRING" id="205917.A0A4Y9YHJ5"/>
<feature type="transmembrane region" description="Helical" evidence="8">
    <location>
        <begin position="1079"/>
        <end position="1096"/>
    </location>
</feature>
<evidence type="ECO:0000256" key="8">
    <source>
        <dbReference type="SAM" id="Phobius"/>
    </source>
</evidence>
<dbReference type="Proteomes" id="UP000298327">
    <property type="component" value="Unassembled WGS sequence"/>
</dbReference>
<feature type="transmembrane region" description="Helical" evidence="8">
    <location>
        <begin position="368"/>
        <end position="388"/>
    </location>
</feature>
<accession>A0A4Y9YHJ5</accession>
<evidence type="ECO:0000313" key="11">
    <source>
        <dbReference type="Proteomes" id="UP000298327"/>
    </source>
</evidence>